<keyword evidence="1" id="KW-1133">Transmembrane helix</keyword>
<keyword evidence="3" id="KW-1185">Reference proteome</keyword>
<gene>
    <name evidence="2" type="ORF">CAL24_08440</name>
</gene>
<evidence type="ECO:0000313" key="3">
    <source>
        <dbReference type="Proteomes" id="UP000215633"/>
    </source>
</evidence>
<comment type="caution">
    <text evidence="2">The sequence shown here is derived from an EMBL/GenBank/DDBJ whole genome shotgun (WGS) entry which is preliminary data.</text>
</comment>
<keyword evidence="1" id="KW-0812">Transmembrane</keyword>
<name>A0A261W0N6_9BORD</name>
<reference evidence="3" key="1">
    <citation type="submission" date="2017-05" db="EMBL/GenBank/DDBJ databases">
        <title>Complete and WGS of Bordetella genogroups.</title>
        <authorList>
            <person name="Spilker T."/>
            <person name="Lipuma J."/>
        </authorList>
    </citation>
    <scope>NUCLEOTIDE SEQUENCE [LARGE SCALE GENOMIC DNA]</scope>
    <source>
        <strain evidence="3">AU8256</strain>
    </source>
</reference>
<protein>
    <recommendedName>
        <fullName evidence="4">Transmembrane protein</fullName>
    </recommendedName>
</protein>
<dbReference type="Proteomes" id="UP000215633">
    <property type="component" value="Unassembled WGS sequence"/>
</dbReference>
<evidence type="ECO:0008006" key="4">
    <source>
        <dbReference type="Google" id="ProtNLM"/>
    </source>
</evidence>
<evidence type="ECO:0000313" key="2">
    <source>
        <dbReference type="EMBL" id="OZI79928.1"/>
    </source>
</evidence>
<organism evidence="2 3">
    <name type="scientific">Bordetella genomosp. 2</name>
    <dbReference type="NCBI Taxonomy" id="1983456"/>
    <lineage>
        <taxon>Bacteria</taxon>
        <taxon>Pseudomonadati</taxon>
        <taxon>Pseudomonadota</taxon>
        <taxon>Betaproteobacteria</taxon>
        <taxon>Burkholderiales</taxon>
        <taxon>Alcaligenaceae</taxon>
        <taxon>Bordetella</taxon>
    </lineage>
</organism>
<keyword evidence="1" id="KW-0472">Membrane</keyword>
<sequence length="118" mass="13359">MEIDPNTLSADAKALLVAIQTMQAQQQRRDAAQQEQHQRDNEALQREIMALSAAVKTGFPDGDLDGHRRYHELLIEEALERKRMRSAVFIHVAKASTWAVIVGLLALLWAGFKERILK</sequence>
<dbReference type="EMBL" id="NEVT01000003">
    <property type="protein sequence ID" value="OZI79928.1"/>
    <property type="molecule type" value="Genomic_DNA"/>
</dbReference>
<dbReference type="AlphaFoldDB" id="A0A261W0N6"/>
<accession>A0A261W0N6</accession>
<proteinExistence type="predicted"/>
<feature type="transmembrane region" description="Helical" evidence="1">
    <location>
        <begin position="88"/>
        <end position="112"/>
    </location>
</feature>
<evidence type="ECO:0000256" key="1">
    <source>
        <dbReference type="SAM" id="Phobius"/>
    </source>
</evidence>